<dbReference type="EMBL" id="MU863625">
    <property type="protein sequence ID" value="KAK4105945.1"/>
    <property type="molecule type" value="Genomic_DNA"/>
</dbReference>
<reference evidence="2" key="2">
    <citation type="submission" date="2023-05" db="EMBL/GenBank/DDBJ databases">
        <authorList>
            <consortium name="Lawrence Berkeley National Laboratory"/>
            <person name="Steindorff A."/>
            <person name="Hensen N."/>
            <person name="Bonometti L."/>
            <person name="Westerberg I."/>
            <person name="Brannstrom I.O."/>
            <person name="Guillou S."/>
            <person name="Cros-Aarteil S."/>
            <person name="Calhoun S."/>
            <person name="Haridas S."/>
            <person name="Kuo A."/>
            <person name="Mondo S."/>
            <person name="Pangilinan J."/>
            <person name="Riley R."/>
            <person name="Labutti K."/>
            <person name="Andreopoulos B."/>
            <person name="Lipzen A."/>
            <person name="Chen C."/>
            <person name="Yanf M."/>
            <person name="Daum C."/>
            <person name="Ng V."/>
            <person name="Clum A."/>
            <person name="Ohm R."/>
            <person name="Martin F."/>
            <person name="Silar P."/>
            <person name="Natvig D."/>
            <person name="Lalanne C."/>
            <person name="Gautier V."/>
            <person name="Ament-Velasquez S.L."/>
            <person name="Kruys A."/>
            <person name="Hutchinson M.I."/>
            <person name="Powell A.J."/>
            <person name="Barry K."/>
            <person name="Miller A.N."/>
            <person name="Grigoriev I.V."/>
            <person name="Debuchy R."/>
            <person name="Gladieux P."/>
            <person name="Thoren M.H."/>
            <person name="Johannesson H."/>
        </authorList>
    </citation>
    <scope>NUCLEOTIDE SEQUENCE</scope>
    <source>
        <strain evidence="2">CBS 757.83</strain>
    </source>
</reference>
<keyword evidence="1" id="KW-0732">Signal</keyword>
<organism evidence="2 3">
    <name type="scientific">Parathielavia hyrcaniae</name>
    <dbReference type="NCBI Taxonomy" id="113614"/>
    <lineage>
        <taxon>Eukaryota</taxon>
        <taxon>Fungi</taxon>
        <taxon>Dikarya</taxon>
        <taxon>Ascomycota</taxon>
        <taxon>Pezizomycotina</taxon>
        <taxon>Sordariomycetes</taxon>
        <taxon>Sordariomycetidae</taxon>
        <taxon>Sordariales</taxon>
        <taxon>Chaetomiaceae</taxon>
        <taxon>Parathielavia</taxon>
    </lineage>
</organism>
<gene>
    <name evidence="2" type="ORF">N658DRAFT_564245</name>
</gene>
<keyword evidence="3" id="KW-1185">Reference proteome</keyword>
<feature type="chain" id="PRO_5043051128" description="Clock-controlled pheromone ccg-4" evidence="1">
    <location>
        <begin position="17"/>
        <end position="318"/>
    </location>
</feature>
<evidence type="ECO:0000313" key="2">
    <source>
        <dbReference type="EMBL" id="KAK4105945.1"/>
    </source>
</evidence>
<proteinExistence type="predicted"/>
<evidence type="ECO:0000256" key="1">
    <source>
        <dbReference type="SAM" id="SignalP"/>
    </source>
</evidence>
<feature type="signal peptide" evidence="1">
    <location>
        <begin position="1"/>
        <end position="16"/>
    </location>
</feature>
<evidence type="ECO:0000313" key="3">
    <source>
        <dbReference type="Proteomes" id="UP001305647"/>
    </source>
</evidence>
<protein>
    <recommendedName>
        <fullName evidence="4">Clock-controlled pheromone ccg-4</fullName>
    </recommendedName>
</protein>
<reference evidence="2" key="1">
    <citation type="journal article" date="2023" name="Mol. Phylogenet. Evol.">
        <title>Genome-scale phylogeny and comparative genomics of the fungal order Sordariales.</title>
        <authorList>
            <person name="Hensen N."/>
            <person name="Bonometti L."/>
            <person name="Westerberg I."/>
            <person name="Brannstrom I.O."/>
            <person name="Guillou S."/>
            <person name="Cros-Aarteil S."/>
            <person name="Calhoun S."/>
            <person name="Haridas S."/>
            <person name="Kuo A."/>
            <person name="Mondo S."/>
            <person name="Pangilinan J."/>
            <person name="Riley R."/>
            <person name="LaButti K."/>
            <person name="Andreopoulos B."/>
            <person name="Lipzen A."/>
            <person name="Chen C."/>
            <person name="Yan M."/>
            <person name="Daum C."/>
            <person name="Ng V."/>
            <person name="Clum A."/>
            <person name="Steindorff A."/>
            <person name="Ohm R.A."/>
            <person name="Martin F."/>
            <person name="Silar P."/>
            <person name="Natvig D.O."/>
            <person name="Lalanne C."/>
            <person name="Gautier V."/>
            <person name="Ament-Velasquez S.L."/>
            <person name="Kruys A."/>
            <person name="Hutchinson M.I."/>
            <person name="Powell A.J."/>
            <person name="Barry K."/>
            <person name="Miller A.N."/>
            <person name="Grigoriev I.V."/>
            <person name="Debuchy R."/>
            <person name="Gladieux P."/>
            <person name="Hiltunen Thoren M."/>
            <person name="Johannesson H."/>
        </authorList>
    </citation>
    <scope>NUCLEOTIDE SEQUENCE</scope>
    <source>
        <strain evidence="2">CBS 757.83</strain>
    </source>
</reference>
<dbReference type="Proteomes" id="UP001305647">
    <property type="component" value="Unassembled WGS sequence"/>
</dbReference>
<accession>A0AAN6Q9A0</accession>
<comment type="caution">
    <text evidence="2">The sequence shown here is derived from an EMBL/GenBank/DDBJ whole genome shotgun (WGS) entry which is preliminary data.</text>
</comment>
<name>A0AAN6Q9A0_9PEZI</name>
<sequence>MKFTLPVTLLAVAASASVVDHDKRYCQTEGQSCDTNDKISARDETNGETAWIVNRQLHELALSIAATRDEPDHWYRSLTPSRTAADKATEKSEAEPWCTRFLGQPCWGKRSDEDAVTPAKRDVATAVKRETEPWCTRFLGQPCWGKRAEEEATPVKRDDSTPVKRAAEPWCTRFLGQPCWGKRDAEPYCTASNGQPCWTRSVPEKQERQVDWFCTRFAGSSCWKRDGSEAVAEEVKRCSGEGQACWKAKRAASAVIDAIEQGNALKMARDADPAYCTRCFGGPCWKRDASCNSPAGICTKATRDLHAMCNAARAIIDA</sequence>
<evidence type="ECO:0008006" key="4">
    <source>
        <dbReference type="Google" id="ProtNLM"/>
    </source>
</evidence>
<dbReference type="AlphaFoldDB" id="A0AAN6Q9A0"/>